<dbReference type="Proteomes" id="UP000636709">
    <property type="component" value="Unassembled WGS sequence"/>
</dbReference>
<reference evidence="1" key="1">
    <citation type="submission" date="2020-07" db="EMBL/GenBank/DDBJ databases">
        <title>Genome sequence and genetic diversity analysis of an under-domesticated orphan crop, white fonio (Digitaria exilis).</title>
        <authorList>
            <person name="Bennetzen J.L."/>
            <person name="Chen S."/>
            <person name="Ma X."/>
            <person name="Wang X."/>
            <person name="Yssel A.E.J."/>
            <person name="Chaluvadi S.R."/>
            <person name="Johnson M."/>
            <person name="Gangashetty P."/>
            <person name="Hamidou F."/>
            <person name="Sanogo M.D."/>
            <person name="Zwaenepoel A."/>
            <person name="Wallace J."/>
            <person name="Van De Peer Y."/>
            <person name="Van Deynze A."/>
        </authorList>
    </citation>
    <scope>NUCLEOTIDE SEQUENCE</scope>
    <source>
        <tissue evidence="1">Leaves</tissue>
    </source>
</reference>
<organism evidence="1 2">
    <name type="scientific">Digitaria exilis</name>
    <dbReference type="NCBI Taxonomy" id="1010633"/>
    <lineage>
        <taxon>Eukaryota</taxon>
        <taxon>Viridiplantae</taxon>
        <taxon>Streptophyta</taxon>
        <taxon>Embryophyta</taxon>
        <taxon>Tracheophyta</taxon>
        <taxon>Spermatophyta</taxon>
        <taxon>Magnoliopsida</taxon>
        <taxon>Liliopsida</taxon>
        <taxon>Poales</taxon>
        <taxon>Poaceae</taxon>
        <taxon>PACMAD clade</taxon>
        <taxon>Panicoideae</taxon>
        <taxon>Panicodae</taxon>
        <taxon>Paniceae</taxon>
        <taxon>Anthephorinae</taxon>
        <taxon>Digitaria</taxon>
    </lineage>
</organism>
<protein>
    <submittedName>
        <fullName evidence="1">Uncharacterized protein</fullName>
    </submittedName>
</protein>
<sequence>MVKKRPRDTRPRAISRATTKLLVTGNLLSLFFYTRRVAAAFPSLFSSPRSCCILSLQSRCCCLEQIEWTDRADRGAAASTLVRRSLSVLCAYYGCSRHQEDAEGGGIAFLDGAAYRDACAGFDARILLAAAVLLHRRIAWELEPVPSLNTMGGCEELLRRGVEEVRQPLGDGFVLEVASVPIWFWSTLI</sequence>
<keyword evidence="2" id="KW-1185">Reference proteome</keyword>
<evidence type="ECO:0000313" key="1">
    <source>
        <dbReference type="EMBL" id="KAF8663163.1"/>
    </source>
</evidence>
<evidence type="ECO:0000313" key="2">
    <source>
        <dbReference type="Proteomes" id="UP000636709"/>
    </source>
</evidence>
<dbReference type="EMBL" id="JACEFO010002379">
    <property type="protein sequence ID" value="KAF8663163.1"/>
    <property type="molecule type" value="Genomic_DNA"/>
</dbReference>
<proteinExistence type="predicted"/>
<dbReference type="AlphaFoldDB" id="A0A835ADX6"/>
<gene>
    <name evidence="1" type="ORF">HU200_055764</name>
</gene>
<comment type="caution">
    <text evidence="1">The sequence shown here is derived from an EMBL/GenBank/DDBJ whole genome shotgun (WGS) entry which is preliminary data.</text>
</comment>
<name>A0A835ADX6_9POAL</name>
<accession>A0A835ADX6</accession>